<protein>
    <submittedName>
        <fullName evidence="4">Type IV pilin N-terminal domain-containing protein</fullName>
    </submittedName>
</protein>
<feature type="transmembrane region" description="Helical" evidence="2">
    <location>
        <begin position="21"/>
        <end position="42"/>
    </location>
</feature>
<feature type="region of interest" description="Disordered" evidence="1">
    <location>
        <begin position="160"/>
        <end position="182"/>
    </location>
</feature>
<comment type="caution">
    <text evidence="4">The sequence shown here is derived from an EMBL/GenBank/DDBJ whole genome shotgun (WGS) entry which is preliminary data.</text>
</comment>
<dbReference type="RefSeq" id="WP_310900068.1">
    <property type="nucleotide sequence ID" value="NZ_JAMQOS010000002.1"/>
</dbReference>
<feature type="compositionally biased region" description="Low complexity" evidence="1">
    <location>
        <begin position="160"/>
        <end position="176"/>
    </location>
</feature>
<feature type="region of interest" description="Disordered" evidence="1">
    <location>
        <begin position="236"/>
        <end position="255"/>
    </location>
</feature>
<keyword evidence="2" id="KW-1133">Transmembrane helix</keyword>
<keyword evidence="5" id="KW-1185">Reference proteome</keyword>
<evidence type="ECO:0000259" key="3">
    <source>
        <dbReference type="Pfam" id="PF07790"/>
    </source>
</evidence>
<organism evidence="4 5">
    <name type="scientific">Haloarcula onubensis</name>
    <dbReference type="NCBI Taxonomy" id="2950539"/>
    <lineage>
        <taxon>Archaea</taxon>
        <taxon>Methanobacteriati</taxon>
        <taxon>Methanobacteriota</taxon>
        <taxon>Stenosarchaea group</taxon>
        <taxon>Halobacteria</taxon>
        <taxon>Halobacteriales</taxon>
        <taxon>Haloarculaceae</taxon>
        <taxon>Haloarcula</taxon>
    </lineage>
</organism>
<reference evidence="4 5" key="1">
    <citation type="submission" date="2022-06" db="EMBL/GenBank/DDBJ databases">
        <title>Halomicroarcula sp. a new haloarchaeum isolate from saline soil.</title>
        <authorList>
            <person name="Strakova D."/>
            <person name="Galisteo C."/>
            <person name="Sanchez-Porro C."/>
            <person name="Ventosa A."/>
        </authorList>
    </citation>
    <scope>NUCLEOTIDE SEQUENCE [LARGE SCALE GENOMIC DNA]</scope>
    <source>
        <strain evidence="4 5">S3CR25-11</strain>
    </source>
</reference>
<accession>A0ABU2FN95</accession>
<keyword evidence="2" id="KW-0812">Transmembrane</keyword>
<gene>
    <name evidence="4" type="ORF">NDI86_08880</name>
</gene>
<proteinExistence type="predicted"/>
<dbReference type="InterPro" id="IPR013373">
    <property type="entry name" value="Flagellin/pilin_N_arc"/>
</dbReference>
<evidence type="ECO:0000313" key="5">
    <source>
        <dbReference type="Proteomes" id="UP001268864"/>
    </source>
</evidence>
<evidence type="ECO:0000256" key="2">
    <source>
        <dbReference type="SAM" id="Phobius"/>
    </source>
</evidence>
<feature type="domain" description="Archaeal Type IV pilin N-terminal" evidence="3">
    <location>
        <begin position="13"/>
        <end position="83"/>
    </location>
</feature>
<dbReference type="EMBL" id="JAMQOS010000002">
    <property type="protein sequence ID" value="MDS0282238.1"/>
    <property type="molecule type" value="Genomic_DNA"/>
</dbReference>
<dbReference type="Pfam" id="PF07790">
    <property type="entry name" value="Pilin_N"/>
    <property type="match status" value="1"/>
</dbReference>
<evidence type="ECO:0000313" key="4">
    <source>
        <dbReference type="EMBL" id="MDS0282238.1"/>
    </source>
</evidence>
<keyword evidence="2" id="KW-0472">Membrane</keyword>
<dbReference type="InterPro" id="IPR012859">
    <property type="entry name" value="Pilin_N_archaeal"/>
</dbReference>
<dbReference type="Proteomes" id="UP001268864">
    <property type="component" value="Unassembled WGS sequence"/>
</dbReference>
<evidence type="ECO:0000256" key="1">
    <source>
        <dbReference type="SAM" id="MobiDB-lite"/>
    </source>
</evidence>
<sequence>MVGGEKSVRLGERGVSPVVGVVLLVAITIILAAVVATVFLGGGTTQEAAPSTAISEQIHEQSARYTFQGGDSFTANEANVTADVLVNDQSSGATKTVSFDTGLAGGETKSVTVGGTSVTVEFQPSISGTDVQAGDSFALKLSGASDVSITQVDTSVVWSSGGQSSSVLYSDSSTATTGGGGGGVSAPAASFAVRQEAPMSGPGDAVRVWFTNVNSGSTIDPDDIQVEFEIRAENPSNGNAETVTKSQPLSSWSSANDVRDWDPAFTTLHSGGSPRLSYAAVTTSDWSERPTTAPHHFQIAIRPNGGYDADIVDYRVTLTHEPTGTQLYETDTF</sequence>
<name>A0ABU2FN95_9EURY</name>
<dbReference type="NCBIfam" id="TIGR02537">
    <property type="entry name" value="arch_flag_Nterm"/>
    <property type="match status" value="1"/>
</dbReference>